<dbReference type="PANTHER" id="PTHR42812">
    <property type="entry name" value="BETA-XYLOSIDASE"/>
    <property type="match status" value="1"/>
</dbReference>
<sequence length="558" mass="62549">MMVSMLSRLATAVCLLSGAVSGLINPIIPGFNPDPSIIRVGEDFFVITSSFEFFPGVPIYHSKDLVKWETIGHALTRPSQLPLRGTAPSGGVFAPTLRYHNGTFYMTTTFFDAISPPDHVNKLPRSFYVKTDNIWDEDSWSEPVYFDQWGIDPDLFFDDDGRVYFTSTFAEFVDEGTFANWITEVDIETGNSLSDSRLFHTSTVPPDIANPLVEASHLYKINGTYYMITADSGTAELHSTNNYRSQSLDGPWEHNPHNPLLFNGADMSRPVLSTGHADMVEAADGSWWAVFLATRPQNPTNSSGRPQLGRETFLVPVHWDEDGWPIFNNGEPVVEHDPDVLYDLERPRVWRDDFDGALADKNYYFLRAPYKEFMDFDAAPGKLRLHGNPYTLSHRDTPAALLRRQDALNQTFSTELSAFEPSSPRQEAGAAVYLNLHYHNEIAVTLDGETGERTVVVRTRTGPEATLNETFIPDEAVAAGQPVRFFIEARDVGYRLGYAAGNNTCSPKWVASVENHNLQAFLDGWQNFVGTHFAIYTTGNKLPILNPADFEYFQVTLQ</sequence>
<evidence type="ECO:0000313" key="10">
    <source>
        <dbReference type="Proteomes" id="UP000272025"/>
    </source>
</evidence>
<reference evidence="9 10" key="1">
    <citation type="journal article" date="2018" name="Mol. Ecol.">
        <title>The obligate alkalophilic soda-lake fungus Sodiomyces alkalinus has shifted to a protein diet.</title>
        <authorList>
            <person name="Grum-Grzhimaylo A.A."/>
            <person name="Falkoski D.L."/>
            <person name="van den Heuvel J."/>
            <person name="Valero-Jimenez C.A."/>
            <person name="Min B."/>
            <person name="Choi I.G."/>
            <person name="Lipzen A."/>
            <person name="Daum C.G."/>
            <person name="Aanen D.K."/>
            <person name="Tsang A."/>
            <person name="Henrissat B."/>
            <person name="Bilanenko E.N."/>
            <person name="de Vries R.P."/>
            <person name="van Kan J.A.L."/>
            <person name="Grigoriev I.V."/>
            <person name="Debets A.J.M."/>
        </authorList>
    </citation>
    <scope>NUCLEOTIDE SEQUENCE [LARGE SCALE GENOMIC DNA]</scope>
    <source>
        <strain evidence="9 10">F11</strain>
    </source>
</reference>
<evidence type="ECO:0000256" key="3">
    <source>
        <dbReference type="ARBA" id="ARBA00023295"/>
    </source>
</evidence>
<evidence type="ECO:0000256" key="2">
    <source>
        <dbReference type="ARBA" id="ARBA00022801"/>
    </source>
</evidence>
<dbReference type="CDD" id="cd18617">
    <property type="entry name" value="GH43_XynB-like"/>
    <property type="match status" value="1"/>
</dbReference>
<evidence type="ECO:0000256" key="1">
    <source>
        <dbReference type="ARBA" id="ARBA00009865"/>
    </source>
</evidence>
<dbReference type="Pfam" id="PF04616">
    <property type="entry name" value="Glyco_hydro_43"/>
    <property type="match status" value="1"/>
</dbReference>
<dbReference type="SUPFAM" id="SSF75005">
    <property type="entry name" value="Arabinanase/levansucrase/invertase"/>
    <property type="match status" value="1"/>
</dbReference>
<dbReference type="InterPro" id="IPR051795">
    <property type="entry name" value="Glycosyl_Hydrlase_43"/>
</dbReference>
<dbReference type="Gene3D" id="2.60.120.200">
    <property type="match status" value="1"/>
</dbReference>
<name>A0A3N2Q1Z5_SODAK</name>
<evidence type="ECO:0000256" key="5">
    <source>
        <dbReference type="PIRSR" id="PIRSR606710-2"/>
    </source>
</evidence>
<dbReference type="SUPFAM" id="SSF49899">
    <property type="entry name" value="Concanavalin A-like lectins/glucanases"/>
    <property type="match status" value="1"/>
</dbReference>
<feature type="active site" description="Proton donor" evidence="4">
    <location>
        <position position="214"/>
    </location>
</feature>
<organism evidence="9 10">
    <name type="scientific">Sodiomyces alkalinus (strain CBS 110278 / VKM F-3762 / F11)</name>
    <name type="common">Alkaliphilic filamentous fungus</name>
    <dbReference type="NCBI Taxonomy" id="1314773"/>
    <lineage>
        <taxon>Eukaryota</taxon>
        <taxon>Fungi</taxon>
        <taxon>Dikarya</taxon>
        <taxon>Ascomycota</taxon>
        <taxon>Pezizomycotina</taxon>
        <taxon>Sordariomycetes</taxon>
        <taxon>Hypocreomycetidae</taxon>
        <taxon>Glomerellales</taxon>
        <taxon>Plectosphaerellaceae</taxon>
        <taxon>Sodiomyces</taxon>
    </lineage>
</organism>
<dbReference type="EMBL" id="ML119052">
    <property type="protein sequence ID" value="ROT40779.1"/>
    <property type="molecule type" value="Genomic_DNA"/>
</dbReference>
<dbReference type="InterPro" id="IPR006710">
    <property type="entry name" value="Glyco_hydro_43"/>
</dbReference>
<dbReference type="Gene3D" id="2.115.10.20">
    <property type="entry name" value="Glycosyl hydrolase domain, family 43"/>
    <property type="match status" value="1"/>
</dbReference>
<evidence type="ECO:0000256" key="4">
    <source>
        <dbReference type="PIRSR" id="PIRSR606710-1"/>
    </source>
</evidence>
<dbReference type="STRING" id="1314773.A0A3N2Q1Z5"/>
<evidence type="ECO:0000256" key="7">
    <source>
        <dbReference type="SAM" id="SignalP"/>
    </source>
</evidence>
<comment type="similarity">
    <text evidence="1 6">Belongs to the glycosyl hydrolase 43 family.</text>
</comment>
<feature type="domain" description="Beta-xylosidase C-terminal Concanavalin A-like" evidence="8">
    <location>
        <begin position="351"/>
        <end position="555"/>
    </location>
</feature>
<protein>
    <submittedName>
        <fullName evidence="9">Family 43 glycosyl hydrolase</fullName>
    </submittedName>
</protein>
<proteinExistence type="inferred from homology"/>
<dbReference type="GO" id="GO:0005975">
    <property type="term" value="P:carbohydrate metabolic process"/>
    <property type="evidence" value="ECO:0007669"/>
    <property type="project" value="InterPro"/>
</dbReference>
<dbReference type="AlphaFoldDB" id="A0A3N2Q1Z5"/>
<keyword evidence="3 6" id="KW-0326">Glycosidase</keyword>
<feature type="chain" id="PRO_5018322285" evidence="7">
    <location>
        <begin position="22"/>
        <end position="558"/>
    </location>
</feature>
<evidence type="ECO:0000313" key="9">
    <source>
        <dbReference type="EMBL" id="ROT40779.1"/>
    </source>
</evidence>
<dbReference type="InterPro" id="IPR023296">
    <property type="entry name" value="Glyco_hydro_beta-prop_sf"/>
</dbReference>
<keyword evidence="2 6" id="KW-0378">Hydrolase</keyword>
<evidence type="ECO:0000256" key="6">
    <source>
        <dbReference type="RuleBase" id="RU361187"/>
    </source>
</evidence>
<feature type="active site" description="Proton acceptor" evidence="4">
    <location>
        <position position="34"/>
    </location>
</feature>
<dbReference type="GO" id="GO:0004553">
    <property type="term" value="F:hydrolase activity, hydrolyzing O-glycosyl compounds"/>
    <property type="evidence" value="ECO:0007669"/>
    <property type="project" value="InterPro"/>
</dbReference>
<evidence type="ECO:0000259" key="8">
    <source>
        <dbReference type="Pfam" id="PF17851"/>
    </source>
</evidence>
<keyword evidence="10" id="KW-1185">Reference proteome</keyword>
<feature type="signal peptide" evidence="7">
    <location>
        <begin position="1"/>
        <end position="21"/>
    </location>
</feature>
<dbReference type="GeneID" id="39581587"/>
<keyword evidence="7" id="KW-0732">Signal</keyword>
<gene>
    <name evidence="9" type="ORF">SODALDRAFT_343059</name>
</gene>
<feature type="site" description="Important for catalytic activity, responsible for pKa modulation of the active site Glu and correct orientation of both the proton donor and substrate" evidence="5">
    <location>
        <position position="152"/>
    </location>
</feature>
<dbReference type="InterPro" id="IPR041542">
    <property type="entry name" value="GH43_C2"/>
</dbReference>
<dbReference type="Pfam" id="PF17851">
    <property type="entry name" value="GH43_C2"/>
    <property type="match status" value="1"/>
</dbReference>
<dbReference type="PANTHER" id="PTHR42812:SF16">
    <property type="entry name" value="HYDROLASE, PUTATIVE (AFU_ORTHOLOGUE AFUA_7G06110)-RELATED"/>
    <property type="match status" value="1"/>
</dbReference>
<accession>A0A3N2Q1Z5</accession>
<dbReference type="OrthoDB" id="2139957at2759"/>
<dbReference type="RefSeq" id="XP_028468585.1">
    <property type="nucleotide sequence ID" value="XM_028613109.1"/>
</dbReference>
<dbReference type="Proteomes" id="UP000272025">
    <property type="component" value="Unassembled WGS sequence"/>
</dbReference>
<dbReference type="InterPro" id="IPR013320">
    <property type="entry name" value="ConA-like_dom_sf"/>
</dbReference>